<proteinExistence type="predicted"/>
<reference evidence="2" key="2">
    <citation type="journal article" date="2019" name="BMC Genomics">
        <title>Complete genome sequence analysis of the thermoacidophilic verrucomicrobial methanotroph 'Candidatus Methylacidiphilum kamchatkense' strain Kam1 and comparison with its closest relatives.</title>
        <authorList>
            <person name="Kruse T."/>
            <person name="Ratnadevi C.M."/>
            <person name="Erikstad H.A."/>
            <person name="Birkeland N.K."/>
        </authorList>
    </citation>
    <scope>NUCLEOTIDE SEQUENCE</scope>
    <source>
        <strain evidence="2">Kam1</strain>
    </source>
</reference>
<dbReference type="STRING" id="1202785.A946_02290"/>
<dbReference type="EMBL" id="CP037899">
    <property type="protein sequence ID" value="QDQ43210.1"/>
    <property type="molecule type" value="Genomic_DNA"/>
</dbReference>
<evidence type="ECO:0000313" key="2">
    <source>
        <dbReference type="EMBL" id="QDQ43210.1"/>
    </source>
</evidence>
<dbReference type="InterPro" id="IPR023168">
    <property type="entry name" value="GatB_Yqey_C_2"/>
</dbReference>
<dbReference type="Proteomes" id="UP000315925">
    <property type="component" value="Chromosome"/>
</dbReference>
<dbReference type="PANTHER" id="PTHR28055">
    <property type="entry name" value="ALTERED INHERITANCE OF MITOCHONDRIA PROTEIN 41, MITOCHONDRIAL"/>
    <property type="match status" value="1"/>
</dbReference>
<protein>
    <submittedName>
        <fullName evidence="1">Glutamyl-tRNA amidotransferase</fullName>
    </submittedName>
</protein>
<dbReference type="Proteomes" id="UP000031594">
    <property type="component" value="Unassembled WGS sequence"/>
</dbReference>
<accession>A0A0C1USY9</accession>
<reference evidence="1 3" key="1">
    <citation type="submission" date="2014-08" db="EMBL/GenBank/DDBJ databases">
        <title>Methylacidiphilum kamchatkense strain Kam1 draft genome sequence.</title>
        <authorList>
            <person name="Birkeland N.-K."/>
            <person name="Erikstad H.A."/>
        </authorList>
    </citation>
    <scope>NUCLEOTIDE SEQUENCE [LARGE SCALE GENOMIC DNA]</scope>
    <source>
        <strain evidence="1 3">Kam1</strain>
    </source>
</reference>
<evidence type="ECO:0000313" key="1">
    <source>
        <dbReference type="EMBL" id="KIE58913.1"/>
    </source>
</evidence>
<dbReference type="SUPFAM" id="SSF89095">
    <property type="entry name" value="GatB/YqeY motif"/>
    <property type="match status" value="1"/>
</dbReference>
<organism evidence="2 4">
    <name type="scientific">Methylacidiphilum kamchatkense Kam1</name>
    <dbReference type="NCBI Taxonomy" id="1202785"/>
    <lineage>
        <taxon>Bacteria</taxon>
        <taxon>Pseudomonadati</taxon>
        <taxon>Verrucomicrobiota</taxon>
        <taxon>Methylacidiphilae</taxon>
        <taxon>Methylacidiphilales</taxon>
        <taxon>Methylacidiphilaceae</taxon>
        <taxon>Methylacidiphilum (ex Ratnadevi et al. 2023)</taxon>
    </lineage>
</organism>
<dbReference type="InterPro" id="IPR003789">
    <property type="entry name" value="Asn/Gln_tRNA_amidoTrase-B-like"/>
</dbReference>
<dbReference type="AlphaFoldDB" id="A0A0C1USY9"/>
<dbReference type="Gene3D" id="1.10.1510.10">
    <property type="entry name" value="Uncharacterised protein YqeY/AIM41 PF09424, N-terminal domain"/>
    <property type="match status" value="1"/>
</dbReference>
<dbReference type="EMBL" id="JQNX01000002">
    <property type="protein sequence ID" value="KIE58913.1"/>
    <property type="molecule type" value="Genomic_DNA"/>
</dbReference>
<dbReference type="RefSeq" id="WP_039720837.1">
    <property type="nucleotide sequence ID" value="NZ_CP037899.1"/>
</dbReference>
<evidence type="ECO:0000313" key="4">
    <source>
        <dbReference type="Proteomes" id="UP000315925"/>
    </source>
</evidence>
<evidence type="ECO:0000313" key="3">
    <source>
        <dbReference type="Proteomes" id="UP000031594"/>
    </source>
</evidence>
<dbReference type="KEGG" id="mkc:kam1_2000"/>
<dbReference type="Pfam" id="PF09424">
    <property type="entry name" value="YqeY"/>
    <property type="match status" value="1"/>
</dbReference>
<gene>
    <name evidence="1" type="ORF">A946_02290</name>
    <name evidence="2" type="ORF">kam1_2000</name>
</gene>
<sequence>MSLQLQIDQQLKEAMKKKELEKISTLRLLKSAINYAAIQKSQKELTDQEIIGVISKEIKKREESILEYTKANRTDLAEKEKMEVAILKEFLPEAMSEEEMEALVKKVIEETQAKDRKEMGMVMKTVIARAGGRADGKKLQELVKKYLG</sequence>
<reference evidence="4" key="3">
    <citation type="submission" date="2019-03" db="EMBL/GenBank/DDBJ databases">
        <title>Complete genome of Methylacidiphilum kamchatkense Kam1.</title>
        <authorList>
            <person name="Kruse T."/>
            <person name="Murarilal Ratnadevi C."/>
            <person name="Erikstad H.-A."/>
            <person name="Birkeland N.-K."/>
        </authorList>
    </citation>
    <scope>NUCLEOTIDE SEQUENCE [LARGE SCALE GENOMIC DNA]</scope>
    <source>
        <strain evidence="4">kam1</strain>
    </source>
</reference>
<dbReference type="Gene3D" id="1.10.10.410">
    <property type="match status" value="1"/>
</dbReference>
<dbReference type="OrthoDB" id="9794041at2"/>
<dbReference type="GO" id="GO:0016884">
    <property type="term" value="F:carbon-nitrogen ligase activity, with glutamine as amido-N-donor"/>
    <property type="evidence" value="ECO:0007669"/>
    <property type="project" value="InterPro"/>
</dbReference>
<dbReference type="InterPro" id="IPR019004">
    <property type="entry name" value="YqeY/Aim41"/>
</dbReference>
<dbReference type="PANTHER" id="PTHR28055:SF1">
    <property type="entry name" value="ALTERED INHERITANCE OF MITOCHONDRIA PROTEIN 41, MITOCHONDRIAL"/>
    <property type="match status" value="1"/>
</dbReference>
<name>A0A0C1USY9_9BACT</name>
<keyword evidence="3" id="KW-1185">Reference proteome</keyword>
<dbReference type="InterPro" id="IPR042184">
    <property type="entry name" value="YqeY/Aim41_N"/>
</dbReference>